<dbReference type="Gene3D" id="3.40.50.2300">
    <property type="match status" value="1"/>
</dbReference>
<dbReference type="Pfam" id="PF00072">
    <property type="entry name" value="Response_reg"/>
    <property type="match status" value="1"/>
</dbReference>
<proteinExistence type="predicted"/>
<gene>
    <name evidence="8" type="ORF">EYB31_33035</name>
</gene>
<evidence type="ECO:0000256" key="5">
    <source>
        <dbReference type="PROSITE-ProRule" id="PRU00169"/>
    </source>
</evidence>
<dbReference type="SUPFAM" id="SSF46894">
    <property type="entry name" value="C-terminal effector domain of the bipartite response regulators"/>
    <property type="match status" value="1"/>
</dbReference>
<feature type="compositionally biased region" description="Polar residues" evidence="6">
    <location>
        <begin position="126"/>
        <end position="140"/>
    </location>
</feature>
<evidence type="ECO:0000256" key="2">
    <source>
        <dbReference type="ARBA" id="ARBA00023015"/>
    </source>
</evidence>
<evidence type="ECO:0000256" key="1">
    <source>
        <dbReference type="ARBA" id="ARBA00023012"/>
    </source>
</evidence>
<evidence type="ECO:0000256" key="3">
    <source>
        <dbReference type="ARBA" id="ARBA00023125"/>
    </source>
</evidence>
<dbReference type="InterPro" id="IPR016032">
    <property type="entry name" value="Sig_transdc_resp-reg_C-effctor"/>
</dbReference>
<keyword evidence="2" id="KW-0805">Transcription regulation</keyword>
<dbReference type="EMBL" id="SIRE01000031">
    <property type="protein sequence ID" value="TBL70546.1"/>
    <property type="molecule type" value="Genomic_DNA"/>
</dbReference>
<feature type="modified residue" description="4-aspartylphosphate" evidence="5">
    <location>
        <position position="54"/>
    </location>
</feature>
<comment type="caution">
    <text evidence="8">The sequence shown here is derived from an EMBL/GenBank/DDBJ whole genome shotgun (WGS) entry which is preliminary data.</text>
</comment>
<keyword evidence="4" id="KW-0804">Transcription</keyword>
<feature type="region of interest" description="Disordered" evidence="6">
    <location>
        <begin position="122"/>
        <end position="143"/>
    </location>
</feature>
<name>A0A4Q9DFB9_9BACL</name>
<feature type="domain" description="Response regulatory" evidence="7">
    <location>
        <begin position="3"/>
        <end position="117"/>
    </location>
</feature>
<dbReference type="Gene3D" id="1.10.10.10">
    <property type="entry name" value="Winged helix-like DNA-binding domain superfamily/Winged helix DNA-binding domain"/>
    <property type="match status" value="1"/>
</dbReference>
<evidence type="ECO:0000313" key="9">
    <source>
        <dbReference type="Proteomes" id="UP000293142"/>
    </source>
</evidence>
<dbReference type="InterPro" id="IPR011006">
    <property type="entry name" value="CheY-like_superfamily"/>
</dbReference>
<evidence type="ECO:0000256" key="4">
    <source>
        <dbReference type="ARBA" id="ARBA00023163"/>
    </source>
</evidence>
<keyword evidence="1" id="KW-0902">Two-component regulatory system</keyword>
<dbReference type="AlphaFoldDB" id="A0A4Q9DFB9"/>
<dbReference type="SUPFAM" id="SSF52172">
    <property type="entry name" value="CheY-like"/>
    <property type="match status" value="1"/>
</dbReference>
<keyword evidence="9" id="KW-1185">Reference proteome</keyword>
<protein>
    <submittedName>
        <fullName evidence="8">Response regulator</fullName>
    </submittedName>
</protein>
<dbReference type="GO" id="GO:0000160">
    <property type="term" value="P:phosphorelay signal transduction system"/>
    <property type="evidence" value="ECO:0007669"/>
    <property type="project" value="UniProtKB-KW"/>
</dbReference>
<dbReference type="GO" id="GO:0006355">
    <property type="term" value="P:regulation of DNA-templated transcription"/>
    <property type="evidence" value="ECO:0007669"/>
    <property type="project" value="InterPro"/>
</dbReference>
<dbReference type="InterPro" id="IPR001789">
    <property type="entry name" value="Sig_transdc_resp-reg_receiver"/>
</dbReference>
<dbReference type="RefSeq" id="WP_131017838.1">
    <property type="nucleotide sequence ID" value="NZ_SIRE01000031.1"/>
</dbReference>
<evidence type="ECO:0000259" key="7">
    <source>
        <dbReference type="PROSITE" id="PS50110"/>
    </source>
</evidence>
<keyword evidence="3" id="KW-0238">DNA-binding</keyword>
<accession>A0A4Q9DFB9</accession>
<evidence type="ECO:0000313" key="8">
    <source>
        <dbReference type="EMBL" id="TBL70546.1"/>
    </source>
</evidence>
<keyword evidence="5" id="KW-0597">Phosphoprotein</keyword>
<dbReference type="PANTHER" id="PTHR35807">
    <property type="entry name" value="TRANSCRIPTIONAL REGULATOR REDD-RELATED"/>
    <property type="match status" value="1"/>
</dbReference>
<dbReference type="OrthoDB" id="3190595at2"/>
<dbReference type="SMART" id="SM00448">
    <property type="entry name" value="REC"/>
    <property type="match status" value="1"/>
</dbReference>
<reference evidence="8 9" key="1">
    <citation type="submission" date="2019-02" db="EMBL/GenBank/DDBJ databases">
        <title>Paenibacillus sp. nov., isolated from surface-sterilized tissue of Thalictrum simplex L.</title>
        <authorList>
            <person name="Tuo L."/>
        </authorList>
    </citation>
    <scope>NUCLEOTIDE SEQUENCE [LARGE SCALE GENOMIC DNA]</scope>
    <source>
        <strain evidence="8 9">N2SHLJ1</strain>
    </source>
</reference>
<dbReference type="InterPro" id="IPR051677">
    <property type="entry name" value="AfsR-DnrI-RedD_regulator"/>
</dbReference>
<sequence length="365" mass="42293">MIKAVLIDDEEIALDVLDILLGEVGGVSVMGKFNQASEALRYLDELNPELIFIDIEMPGMNGLTAADKLLAKVPQSEVVFVTAYEEYAVRAFEASAFDYLLKPVSKDRLNKTLDRFRDRRLKRASSGRSAAQPVHNSAQPEKQPKACLQLHVLGSMELYDTEDRLMTWRTKKTKELFAYLWHHAGSPVYRHKLMDELWPNLPLDRAQSLLHTTLYQLRSMLKQAGFPDMIMFGDERYWMRTEQIESDAGRLSELLQREADQTVIEQMLKLYRGDYLEMESYLWSEHKRYQLLSAYLRSLGNWLPKADDIIKEAILRQFIKLEPGEVAHYNALLKVLEERGEMGAANRLRTQMKMWLTEDLGERDN</sequence>
<dbReference type="GO" id="GO:0003677">
    <property type="term" value="F:DNA binding"/>
    <property type="evidence" value="ECO:0007669"/>
    <property type="project" value="UniProtKB-KW"/>
</dbReference>
<dbReference type="InterPro" id="IPR036388">
    <property type="entry name" value="WH-like_DNA-bd_sf"/>
</dbReference>
<dbReference type="PROSITE" id="PS50110">
    <property type="entry name" value="RESPONSE_REGULATORY"/>
    <property type="match status" value="1"/>
</dbReference>
<organism evidence="8 9">
    <name type="scientific">Paenibacillus thalictri</name>
    <dbReference type="NCBI Taxonomy" id="2527873"/>
    <lineage>
        <taxon>Bacteria</taxon>
        <taxon>Bacillati</taxon>
        <taxon>Bacillota</taxon>
        <taxon>Bacilli</taxon>
        <taxon>Bacillales</taxon>
        <taxon>Paenibacillaceae</taxon>
        <taxon>Paenibacillus</taxon>
    </lineage>
</organism>
<dbReference type="Proteomes" id="UP000293142">
    <property type="component" value="Unassembled WGS sequence"/>
</dbReference>
<evidence type="ECO:0000256" key="6">
    <source>
        <dbReference type="SAM" id="MobiDB-lite"/>
    </source>
</evidence>